<dbReference type="Proteomes" id="UP001065298">
    <property type="component" value="Chromosome 4"/>
</dbReference>
<keyword evidence="2" id="KW-1185">Reference proteome</keyword>
<evidence type="ECO:0000313" key="1">
    <source>
        <dbReference type="EMBL" id="KAI8670418.1"/>
    </source>
</evidence>
<reference evidence="1" key="1">
    <citation type="submission" date="2022-06" db="EMBL/GenBank/DDBJ databases">
        <title>Fusarium solani species complex genomes reveal bases of compartmentalisation and animal pathogenesis.</title>
        <authorList>
            <person name="Tsai I.J."/>
        </authorList>
    </citation>
    <scope>NUCLEOTIDE SEQUENCE</scope>
    <source>
        <strain evidence="1">Fu6.1</strain>
    </source>
</reference>
<protein>
    <submittedName>
        <fullName evidence="1">Mannan endo-1,4-beta-mannosidase</fullName>
    </submittedName>
</protein>
<gene>
    <name evidence="1" type="ORF">NCS57_00512900</name>
</gene>
<sequence length="271" mass="30995">MSHPTSDDDVEQAMPQIADSGLKVTRVWAFGNTNSGTDQPVYFQFLDTAKKTITINTGANGIARLYAAVTTAEKHSIHLVLPMLNNWGDRGSIKTYRAYFGWTHAEAQQAYKDYVTFIVDRYKDSPTIFSWQLYNEAPVSELQKRWWLCSDDTSLVYAYSFSEGIDFEANLKIPTLDYGTVHIYPIGWSYTYPWGDQWIRGHAALALKYSKPIVLEEYGVESTTSNRTAVLKEWQQTILDSDNTYDSFWQFVTNFPNGANTYDDYAIFYGT</sequence>
<proteinExistence type="predicted"/>
<name>A0ACC0QY91_9HYPO</name>
<accession>A0ACC0QY91</accession>
<evidence type="ECO:0000313" key="2">
    <source>
        <dbReference type="Proteomes" id="UP001065298"/>
    </source>
</evidence>
<dbReference type="EMBL" id="CM046506">
    <property type="protein sequence ID" value="KAI8670418.1"/>
    <property type="molecule type" value="Genomic_DNA"/>
</dbReference>
<organism evidence="1 2">
    <name type="scientific">Fusarium keratoplasticum</name>
    <dbReference type="NCBI Taxonomy" id="1328300"/>
    <lineage>
        <taxon>Eukaryota</taxon>
        <taxon>Fungi</taxon>
        <taxon>Dikarya</taxon>
        <taxon>Ascomycota</taxon>
        <taxon>Pezizomycotina</taxon>
        <taxon>Sordariomycetes</taxon>
        <taxon>Hypocreomycetidae</taxon>
        <taxon>Hypocreales</taxon>
        <taxon>Nectriaceae</taxon>
        <taxon>Fusarium</taxon>
        <taxon>Fusarium solani species complex</taxon>
    </lineage>
</organism>
<comment type="caution">
    <text evidence="1">The sequence shown here is derived from an EMBL/GenBank/DDBJ whole genome shotgun (WGS) entry which is preliminary data.</text>
</comment>